<sequence>MITLTPSCTPCSRKTQSPSKPRPFPLPLASAQLGETKKITSGESDGFRGHFRPNHDELAGVQGVISSSRRKLYSFESYPVSGDLRGFRGNFRPNHGELDVWGGFPAEFPAFFFLGNRPPGLSLSLGP</sequence>
<gene>
    <name evidence="2" type="ORF">DVH24_030019</name>
</gene>
<dbReference type="Proteomes" id="UP000290289">
    <property type="component" value="Chromosome 15"/>
</dbReference>
<evidence type="ECO:0000313" key="2">
    <source>
        <dbReference type="EMBL" id="RXH75298.1"/>
    </source>
</evidence>
<evidence type="ECO:0000313" key="3">
    <source>
        <dbReference type="Proteomes" id="UP000290289"/>
    </source>
</evidence>
<organism evidence="2 3">
    <name type="scientific">Malus domestica</name>
    <name type="common">Apple</name>
    <name type="synonym">Pyrus malus</name>
    <dbReference type="NCBI Taxonomy" id="3750"/>
    <lineage>
        <taxon>Eukaryota</taxon>
        <taxon>Viridiplantae</taxon>
        <taxon>Streptophyta</taxon>
        <taxon>Embryophyta</taxon>
        <taxon>Tracheophyta</taxon>
        <taxon>Spermatophyta</taxon>
        <taxon>Magnoliopsida</taxon>
        <taxon>eudicotyledons</taxon>
        <taxon>Gunneridae</taxon>
        <taxon>Pentapetalae</taxon>
        <taxon>rosids</taxon>
        <taxon>fabids</taxon>
        <taxon>Rosales</taxon>
        <taxon>Rosaceae</taxon>
        <taxon>Amygdaloideae</taxon>
        <taxon>Maleae</taxon>
        <taxon>Malus</taxon>
    </lineage>
</organism>
<dbReference type="EMBL" id="RDQH01000341">
    <property type="protein sequence ID" value="RXH75298.1"/>
    <property type="molecule type" value="Genomic_DNA"/>
</dbReference>
<accession>A0A498HUM7</accession>
<keyword evidence="3" id="KW-1185">Reference proteome</keyword>
<proteinExistence type="predicted"/>
<evidence type="ECO:0000256" key="1">
    <source>
        <dbReference type="SAM" id="MobiDB-lite"/>
    </source>
</evidence>
<protein>
    <submittedName>
        <fullName evidence="2">Uncharacterized protein</fullName>
    </submittedName>
</protein>
<feature type="compositionally biased region" description="Polar residues" evidence="1">
    <location>
        <begin position="1"/>
        <end position="19"/>
    </location>
</feature>
<comment type="caution">
    <text evidence="2">The sequence shown here is derived from an EMBL/GenBank/DDBJ whole genome shotgun (WGS) entry which is preliminary data.</text>
</comment>
<feature type="compositionally biased region" description="Basic and acidic residues" evidence="1">
    <location>
        <begin position="35"/>
        <end position="53"/>
    </location>
</feature>
<reference evidence="2 3" key="1">
    <citation type="submission" date="2018-10" db="EMBL/GenBank/DDBJ databases">
        <title>A high-quality apple genome assembly.</title>
        <authorList>
            <person name="Hu J."/>
        </authorList>
    </citation>
    <scope>NUCLEOTIDE SEQUENCE [LARGE SCALE GENOMIC DNA]</scope>
    <source>
        <strain evidence="3">cv. HFTH1</strain>
        <tissue evidence="2">Young leaf</tissue>
    </source>
</reference>
<feature type="region of interest" description="Disordered" evidence="1">
    <location>
        <begin position="1"/>
        <end position="53"/>
    </location>
</feature>
<dbReference type="AlphaFoldDB" id="A0A498HUM7"/>
<name>A0A498HUM7_MALDO</name>